<accession>A0A0V1BRM4</accession>
<sequence length="96" mass="11143">MNHCAAASCEFDLCKQGYNRPLRYDVYVYEKENRKSGEEGQNKRQQQEQQQRSTSQVGVSPRDPIVAAYIGQCVDWRRWNRATSLHSIYIDRSVSG</sequence>
<dbReference type="AlphaFoldDB" id="A0A0V1BRM4"/>
<dbReference type="InParanoid" id="A0A0V1BRM4"/>
<evidence type="ECO:0000313" key="2">
    <source>
        <dbReference type="EMBL" id="KRY39308.1"/>
    </source>
</evidence>
<reference evidence="2 3" key="1">
    <citation type="submission" date="2015-01" db="EMBL/GenBank/DDBJ databases">
        <title>Evolution of Trichinella species and genotypes.</title>
        <authorList>
            <person name="Korhonen P.K."/>
            <person name="Edoardo P."/>
            <person name="Giuseppe L.R."/>
            <person name="Gasser R.B."/>
        </authorList>
    </citation>
    <scope>NUCLEOTIDE SEQUENCE [LARGE SCALE GENOMIC DNA]</scope>
    <source>
        <strain evidence="2">ISS3</strain>
    </source>
</reference>
<evidence type="ECO:0000256" key="1">
    <source>
        <dbReference type="SAM" id="MobiDB-lite"/>
    </source>
</evidence>
<dbReference type="Proteomes" id="UP000054776">
    <property type="component" value="Unassembled WGS sequence"/>
</dbReference>
<gene>
    <name evidence="2" type="ORF">T01_14303</name>
</gene>
<dbReference type="OrthoDB" id="10445162at2759"/>
<comment type="caution">
    <text evidence="2">The sequence shown here is derived from an EMBL/GenBank/DDBJ whole genome shotgun (WGS) entry which is preliminary data.</text>
</comment>
<dbReference type="EMBL" id="JYDH01000019">
    <property type="protein sequence ID" value="KRY39308.1"/>
    <property type="molecule type" value="Genomic_DNA"/>
</dbReference>
<feature type="compositionally biased region" description="Low complexity" evidence="1">
    <location>
        <begin position="47"/>
        <end position="56"/>
    </location>
</feature>
<evidence type="ECO:0000313" key="3">
    <source>
        <dbReference type="Proteomes" id="UP000054776"/>
    </source>
</evidence>
<protein>
    <submittedName>
        <fullName evidence="2">Uncharacterized protein</fullName>
    </submittedName>
</protein>
<organism evidence="2 3">
    <name type="scientific">Trichinella spiralis</name>
    <name type="common">Trichina worm</name>
    <dbReference type="NCBI Taxonomy" id="6334"/>
    <lineage>
        <taxon>Eukaryota</taxon>
        <taxon>Metazoa</taxon>
        <taxon>Ecdysozoa</taxon>
        <taxon>Nematoda</taxon>
        <taxon>Enoplea</taxon>
        <taxon>Dorylaimia</taxon>
        <taxon>Trichinellida</taxon>
        <taxon>Trichinellidae</taxon>
        <taxon>Trichinella</taxon>
    </lineage>
</organism>
<feature type="region of interest" description="Disordered" evidence="1">
    <location>
        <begin position="33"/>
        <end position="60"/>
    </location>
</feature>
<keyword evidence="3" id="KW-1185">Reference proteome</keyword>
<feature type="compositionally biased region" description="Basic and acidic residues" evidence="1">
    <location>
        <begin position="33"/>
        <end position="46"/>
    </location>
</feature>
<name>A0A0V1BRM4_TRISP</name>
<proteinExistence type="predicted"/>